<dbReference type="Proteomes" id="UP001165190">
    <property type="component" value="Unassembled WGS sequence"/>
</dbReference>
<dbReference type="PANTHER" id="PTHR32212:SF373">
    <property type="entry name" value="F-BOX_LRR-REPEAT PROTEIN 25-LIKE"/>
    <property type="match status" value="1"/>
</dbReference>
<feature type="domain" description="F-box" evidence="1">
    <location>
        <begin position="8"/>
        <end position="42"/>
    </location>
</feature>
<dbReference type="Pfam" id="PF00646">
    <property type="entry name" value="F-box"/>
    <property type="match status" value="1"/>
</dbReference>
<dbReference type="InterPro" id="IPR001810">
    <property type="entry name" value="F-box_dom"/>
</dbReference>
<name>A0A9W7LL98_HIBTR</name>
<dbReference type="OrthoDB" id="998083at2759"/>
<dbReference type="Gene3D" id="1.20.1280.50">
    <property type="match status" value="1"/>
</dbReference>
<dbReference type="AlphaFoldDB" id="A0A9W7LL98"/>
<dbReference type="SUPFAM" id="SSF81383">
    <property type="entry name" value="F-box domain"/>
    <property type="match status" value="1"/>
</dbReference>
<proteinExistence type="predicted"/>
<keyword evidence="3" id="KW-1185">Reference proteome</keyword>
<accession>A0A9W7LL98</accession>
<evidence type="ECO:0000313" key="2">
    <source>
        <dbReference type="EMBL" id="GMI67415.1"/>
    </source>
</evidence>
<reference evidence="2" key="1">
    <citation type="submission" date="2023-05" db="EMBL/GenBank/DDBJ databases">
        <title>Genome and transcriptome analyses reveal genes involved in the formation of fine ridges on petal epidermal cells in Hibiscus trionum.</title>
        <authorList>
            <person name="Koshimizu S."/>
            <person name="Masuda S."/>
            <person name="Ishii T."/>
            <person name="Shirasu K."/>
            <person name="Hoshino A."/>
            <person name="Arita M."/>
        </authorList>
    </citation>
    <scope>NUCLEOTIDE SEQUENCE</scope>
    <source>
        <strain evidence="2">Hamamatsu line</strain>
    </source>
</reference>
<evidence type="ECO:0000259" key="1">
    <source>
        <dbReference type="Pfam" id="PF00646"/>
    </source>
</evidence>
<dbReference type="InterPro" id="IPR036047">
    <property type="entry name" value="F-box-like_dom_sf"/>
</dbReference>
<sequence>MADEDDRISALPDEIVHQILCFLPTKHSIQTSTLSKRWILLWKFTHSIDFPDDTTPSEFTFIHNTLTKHQALKLHNFRLHFSDGSTWYHELGLQLQRCIEFAISRQVQTLSVFADPVAAFADHYFGYKSEVEFIKHLLQKALVLETLSLTYHRLELSPEYYAYGGRSHSRPTELVQQEIFNMPRASSLVHILFRHTYHKFGT</sequence>
<gene>
    <name evidence="2" type="ORF">HRI_000410800</name>
</gene>
<evidence type="ECO:0000313" key="3">
    <source>
        <dbReference type="Proteomes" id="UP001165190"/>
    </source>
</evidence>
<dbReference type="PANTHER" id="PTHR32212">
    <property type="entry name" value="CYCLIN-LIKE F-BOX"/>
    <property type="match status" value="1"/>
</dbReference>
<comment type="caution">
    <text evidence="2">The sequence shown here is derived from an EMBL/GenBank/DDBJ whole genome shotgun (WGS) entry which is preliminary data.</text>
</comment>
<dbReference type="CDD" id="cd22160">
    <property type="entry name" value="F-box_AtFBL13-like"/>
    <property type="match status" value="1"/>
</dbReference>
<dbReference type="InterPro" id="IPR053781">
    <property type="entry name" value="F-box_AtFBL13-like"/>
</dbReference>
<organism evidence="2 3">
    <name type="scientific">Hibiscus trionum</name>
    <name type="common">Flower of an hour</name>
    <dbReference type="NCBI Taxonomy" id="183268"/>
    <lineage>
        <taxon>Eukaryota</taxon>
        <taxon>Viridiplantae</taxon>
        <taxon>Streptophyta</taxon>
        <taxon>Embryophyta</taxon>
        <taxon>Tracheophyta</taxon>
        <taxon>Spermatophyta</taxon>
        <taxon>Magnoliopsida</taxon>
        <taxon>eudicotyledons</taxon>
        <taxon>Gunneridae</taxon>
        <taxon>Pentapetalae</taxon>
        <taxon>rosids</taxon>
        <taxon>malvids</taxon>
        <taxon>Malvales</taxon>
        <taxon>Malvaceae</taxon>
        <taxon>Malvoideae</taxon>
        <taxon>Hibiscus</taxon>
    </lineage>
</organism>
<protein>
    <recommendedName>
        <fullName evidence="1">F-box domain-containing protein</fullName>
    </recommendedName>
</protein>
<dbReference type="EMBL" id="BSYR01000005">
    <property type="protein sequence ID" value="GMI67415.1"/>
    <property type="molecule type" value="Genomic_DNA"/>
</dbReference>